<comment type="caution">
    <text evidence="13">The sequence shown here is derived from an EMBL/GenBank/DDBJ whole genome shotgun (WGS) entry which is preliminary data.</text>
</comment>
<dbReference type="Pfam" id="PF00270">
    <property type="entry name" value="DEAD"/>
    <property type="match status" value="1"/>
</dbReference>
<keyword evidence="4 7" id="KW-0347">Helicase</keyword>
<dbReference type="InterPro" id="IPR001650">
    <property type="entry name" value="Helicase_C-like"/>
</dbReference>
<feature type="compositionally biased region" description="Basic and acidic residues" evidence="9">
    <location>
        <begin position="406"/>
        <end position="415"/>
    </location>
</feature>
<dbReference type="InterPro" id="IPR014001">
    <property type="entry name" value="Helicase_ATP-bd"/>
</dbReference>
<name>A0A368LIE5_9VIBR</name>
<dbReference type="GO" id="GO:0003676">
    <property type="term" value="F:nucleic acid binding"/>
    <property type="evidence" value="ECO:0007669"/>
    <property type="project" value="InterPro"/>
</dbReference>
<evidence type="ECO:0000256" key="4">
    <source>
        <dbReference type="ARBA" id="ARBA00022806"/>
    </source>
</evidence>
<dbReference type="PANTHER" id="PTHR47959:SF13">
    <property type="entry name" value="ATP-DEPENDENT RNA HELICASE RHLE"/>
    <property type="match status" value="1"/>
</dbReference>
<keyword evidence="3 7" id="KW-0378">Hydrolase</keyword>
<accession>A0A368LIE5</accession>
<proteinExistence type="inferred from homology"/>
<evidence type="ECO:0000256" key="1">
    <source>
        <dbReference type="ARBA" id="ARBA00022490"/>
    </source>
</evidence>
<evidence type="ECO:0000256" key="8">
    <source>
        <dbReference type="PROSITE-ProRule" id="PRU00552"/>
    </source>
</evidence>
<evidence type="ECO:0000256" key="5">
    <source>
        <dbReference type="ARBA" id="ARBA00022840"/>
    </source>
</evidence>
<dbReference type="CDD" id="cd18787">
    <property type="entry name" value="SF2_C_DEAD"/>
    <property type="match status" value="1"/>
</dbReference>
<evidence type="ECO:0000256" key="2">
    <source>
        <dbReference type="ARBA" id="ARBA00022741"/>
    </source>
</evidence>
<dbReference type="InterPro" id="IPR011545">
    <property type="entry name" value="DEAD/DEAH_box_helicase_dom"/>
</dbReference>
<dbReference type="InterPro" id="IPR044742">
    <property type="entry name" value="DEAD/DEAH_RhlB"/>
</dbReference>
<feature type="compositionally biased region" description="Basic residues" evidence="9">
    <location>
        <begin position="390"/>
        <end position="399"/>
    </location>
</feature>
<evidence type="ECO:0000256" key="9">
    <source>
        <dbReference type="SAM" id="MobiDB-lite"/>
    </source>
</evidence>
<dbReference type="Pfam" id="PF00271">
    <property type="entry name" value="Helicase_C"/>
    <property type="match status" value="1"/>
</dbReference>
<reference evidence="13 14" key="1">
    <citation type="journal article" date="2017" name="Elife">
        <title>Extensive horizontal gene transfer in cheese-associated bacteria.</title>
        <authorList>
            <person name="Bonham K.S."/>
            <person name="Wolfe B.E."/>
            <person name="Dutton R.J."/>
        </authorList>
    </citation>
    <scope>NUCLEOTIDE SEQUENCE [LARGE SCALE GENOMIC DNA]</scope>
    <source>
        <strain evidence="13 14">JB196</strain>
    </source>
</reference>
<dbReference type="GeneID" id="303190022"/>
<keyword evidence="14" id="KW-1185">Reference proteome</keyword>
<comment type="similarity">
    <text evidence="7">Belongs to the DEAD box helicase family. RhlE subfamily.</text>
</comment>
<feature type="domain" description="Helicase ATP-binding" evidence="10">
    <location>
        <begin position="32"/>
        <end position="206"/>
    </location>
</feature>
<feature type="region of interest" description="Disordered" evidence="9">
    <location>
        <begin position="383"/>
        <end position="483"/>
    </location>
</feature>
<keyword evidence="7" id="KW-0690">Ribosome biogenesis</keyword>
<dbReference type="InterPro" id="IPR027417">
    <property type="entry name" value="P-loop_NTPase"/>
</dbReference>
<dbReference type="FunFam" id="3.40.50.300:FF:000468">
    <property type="entry name" value="ATP-dependent RNA helicase RhlE"/>
    <property type="match status" value="1"/>
</dbReference>
<dbReference type="GO" id="GO:0016887">
    <property type="term" value="F:ATP hydrolysis activity"/>
    <property type="evidence" value="ECO:0007669"/>
    <property type="project" value="RHEA"/>
</dbReference>
<dbReference type="PROSITE" id="PS00039">
    <property type="entry name" value="DEAD_ATP_HELICASE"/>
    <property type="match status" value="1"/>
</dbReference>
<dbReference type="PANTHER" id="PTHR47959">
    <property type="entry name" value="ATP-DEPENDENT RNA HELICASE RHLE-RELATED"/>
    <property type="match status" value="1"/>
</dbReference>
<feature type="domain" description="Helicase C-terminal" evidence="11">
    <location>
        <begin position="217"/>
        <end position="382"/>
    </location>
</feature>
<gene>
    <name evidence="7" type="primary">rhlE</name>
    <name evidence="13" type="ORF">CIK83_13935</name>
</gene>
<sequence length="483" mass="52633">MSFSSLGLSAPLLKAVEEQGYTTPSPIQAKAIPAVIEGKDVMAAAQTGTGKTAGFTLPILERLLSGERAKANQVRALILTPTRELAAQVHKNVEQYSQNTRLTSMVVFGGVKINPQMMRLRQGADVLVATPGRLLDLYNQNAVRFSQLEVLVLDEADRMLDMGFIRDIRKILSFLPAKRQNLLFSATFSDDIRQLAKGLVNNPVEISVNPANQTATTVEQSIYPADQKKKAPMLLKLIEDNDWQQVLVFSKTKHGANRLSRFLEEKGVSAAAIHGNKSQGARTKALENFKTGEVRVLVATDIAARGIDIAQLPQVVNFDLPHVSEDYVHRIGRTGRAGATGKAISLVCADEAHDLFSIERLIKQVLPRLELDGFPVVNKLPESRLDTRPIKPKKPKKPKSPSQHSDGQRSGDNARGHKPVGKNRRHTGSNAKSAASQSAASQNTASRNNSGEAINSKAQPSGSRKPNTPQRNPKNNGRNFKPA</sequence>
<dbReference type="InterPro" id="IPR014014">
    <property type="entry name" value="RNA_helicase_DEAD_Q_motif"/>
</dbReference>
<dbReference type="EMBL" id="QPGL01000002">
    <property type="protein sequence ID" value="RCS70522.1"/>
    <property type="molecule type" value="Genomic_DNA"/>
</dbReference>
<dbReference type="FunFam" id="3.40.50.300:FF:000108">
    <property type="entry name" value="ATP-dependent RNA helicase RhlE"/>
    <property type="match status" value="1"/>
</dbReference>
<feature type="compositionally biased region" description="Basic residues" evidence="9">
    <location>
        <begin position="416"/>
        <end position="427"/>
    </location>
</feature>
<dbReference type="GO" id="GO:0009266">
    <property type="term" value="P:response to temperature stimulus"/>
    <property type="evidence" value="ECO:0007669"/>
    <property type="project" value="UniProtKB-ARBA"/>
</dbReference>
<dbReference type="OrthoDB" id="9808889at2"/>
<comment type="subcellular location">
    <subcellularLocation>
        <location evidence="7">Cytoplasm</location>
    </subcellularLocation>
</comment>
<feature type="compositionally biased region" description="Polar residues" evidence="9">
    <location>
        <begin position="451"/>
        <end position="483"/>
    </location>
</feature>
<dbReference type="PROSITE" id="PS51195">
    <property type="entry name" value="Q_MOTIF"/>
    <property type="match status" value="1"/>
</dbReference>
<dbReference type="AlphaFoldDB" id="A0A368LIE5"/>
<evidence type="ECO:0000259" key="10">
    <source>
        <dbReference type="PROSITE" id="PS51192"/>
    </source>
</evidence>
<comment type="catalytic activity">
    <reaction evidence="6 7">
        <text>ATP + H2O = ADP + phosphate + H(+)</text>
        <dbReference type="Rhea" id="RHEA:13065"/>
        <dbReference type="ChEBI" id="CHEBI:15377"/>
        <dbReference type="ChEBI" id="CHEBI:15378"/>
        <dbReference type="ChEBI" id="CHEBI:30616"/>
        <dbReference type="ChEBI" id="CHEBI:43474"/>
        <dbReference type="ChEBI" id="CHEBI:456216"/>
        <dbReference type="EC" id="3.6.4.13"/>
    </reaction>
</comment>
<dbReference type="Gene3D" id="3.40.50.300">
    <property type="entry name" value="P-loop containing nucleotide triphosphate hydrolases"/>
    <property type="match status" value="2"/>
</dbReference>
<dbReference type="Proteomes" id="UP000252479">
    <property type="component" value="Unassembled WGS sequence"/>
</dbReference>
<dbReference type="CDD" id="cd00268">
    <property type="entry name" value="DEADc"/>
    <property type="match status" value="1"/>
</dbReference>
<dbReference type="GO" id="GO:0042255">
    <property type="term" value="P:ribosome assembly"/>
    <property type="evidence" value="ECO:0007669"/>
    <property type="project" value="InterPro"/>
</dbReference>
<keyword evidence="5 7" id="KW-0067">ATP-binding</keyword>
<dbReference type="InterPro" id="IPR028622">
    <property type="entry name" value="DEAD_helicase_RhlE"/>
</dbReference>
<dbReference type="EC" id="3.6.4.13" evidence="7"/>
<evidence type="ECO:0000313" key="13">
    <source>
        <dbReference type="EMBL" id="RCS70522.1"/>
    </source>
</evidence>
<dbReference type="InterPro" id="IPR050079">
    <property type="entry name" value="DEAD_box_RNA_helicase"/>
</dbReference>
<dbReference type="InterPro" id="IPR000629">
    <property type="entry name" value="RNA-helicase_DEAD-box_CS"/>
</dbReference>
<feature type="compositionally biased region" description="Low complexity" evidence="9">
    <location>
        <begin position="429"/>
        <end position="450"/>
    </location>
</feature>
<dbReference type="GO" id="GO:0003724">
    <property type="term" value="F:RNA helicase activity"/>
    <property type="evidence" value="ECO:0007669"/>
    <property type="project" value="UniProtKB-UniRule"/>
</dbReference>
<dbReference type="GO" id="GO:0005524">
    <property type="term" value="F:ATP binding"/>
    <property type="evidence" value="ECO:0007669"/>
    <property type="project" value="UniProtKB-UniRule"/>
</dbReference>
<organism evidence="13 14">
    <name type="scientific">Vibrio casei</name>
    <dbReference type="NCBI Taxonomy" id="673372"/>
    <lineage>
        <taxon>Bacteria</taxon>
        <taxon>Pseudomonadati</taxon>
        <taxon>Pseudomonadota</taxon>
        <taxon>Gammaproteobacteria</taxon>
        <taxon>Vibrionales</taxon>
        <taxon>Vibrionaceae</taxon>
        <taxon>Vibrio</taxon>
    </lineage>
</organism>
<evidence type="ECO:0000313" key="14">
    <source>
        <dbReference type="Proteomes" id="UP000252479"/>
    </source>
</evidence>
<dbReference type="GO" id="GO:0005829">
    <property type="term" value="C:cytosol"/>
    <property type="evidence" value="ECO:0007669"/>
    <property type="project" value="TreeGrafter"/>
</dbReference>
<evidence type="ECO:0000256" key="3">
    <source>
        <dbReference type="ARBA" id="ARBA00022801"/>
    </source>
</evidence>
<keyword evidence="1 7" id="KW-0963">Cytoplasm</keyword>
<dbReference type="SMART" id="SM00487">
    <property type="entry name" value="DEXDc"/>
    <property type="match status" value="1"/>
</dbReference>
<dbReference type="RefSeq" id="WP_086960181.1">
    <property type="nucleotide sequence ID" value="NZ_AP018681.1"/>
</dbReference>
<dbReference type="PROSITE" id="PS51192">
    <property type="entry name" value="HELICASE_ATP_BIND_1"/>
    <property type="match status" value="1"/>
</dbReference>
<evidence type="ECO:0000259" key="12">
    <source>
        <dbReference type="PROSITE" id="PS51195"/>
    </source>
</evidence>
<comment type="function">
    <text evidence="7">DEAD-box RNA helicase involved in ribosome assembly. Has RNA-dependent ATPase activity and unwinds double-stranded RNA.</text>
</comment>
<dbReference type="HAMAP" id="MF_00968">
    <property type="entry name" value="DEAD_helicase_RhlE"/>
    <property type="match status" value="1"/>
</dbReference>
<protein>
    <recommendedName>
        <fullName evidence="7">ATP-dependent RNA helicase RhlE</fullName>
        <ecNumber evidence="7">3.6.4.13</ecNumber>
    </recommendedName>
</protein>
<feature type="short sequence motif" description="Q motif" evidence="8">
    <location>
        <begin position="1"/>
        <end position="29"/>
    </location>
</feature>
<evidence type="ECO:0000256" key="7">
    <source>
        <dbReference type="HAMAP-Rule" id="MF_00968"/>
    </source>
</evidence>
<dbReference type="PROSITE" id="PS51194">
    <property type="entry name" value="HELICASE_CTER"/>
    <property type="match status" value="1"/>
</dbReference>
<dbReference type="SUPFAM" id="SSF52540">
    <property type="entry name" value="P-loop containing nucleoside triphosphate hydrolases"/>
    <property type="match status" value="1"/>
</dbReference>
<dbReference type="SMART" id="SM00490">
    <property type="entry name" value="HELICc"/>
    <property type="match status" value="1"/>
</dbReference>
<evidence type="ECO:0000256" key="6">
    <source>
        <dbReference type="ARBA" id="ARBA00047984"/>
    </source>
</evidence>
<feature type="domain" description="DEAD-box RNA helicase Q" evidence="12">
    <location>
        <begin position="1"/>
        <end position="29"/>
    </location>
</feature>
<evidence type="ECO:0000259" key="11">
    <source>
        <dbReference type="PROSITE" id="PS51194"/>
    </source>
</evidence>
<keyword evidence="2 7" id="KW-0547">Nucleotide-binding</keyword>